<organism evidence="4 5">
    <name type="scientific">Pigmentiphaga aceris</name>
    <dbReference type="NCBI Taxonomy" id="1940612"/>
    <lineage>
        <taxon>Bacteria</taxon>
        <taxon>Pseudomonadati</taxon>
        <taxon>Pseudomonadota</taxon>
        <taxon>Betaproteobacteria</taxon>
        <taxon>Burkholderiales</taxon>
        <taxon>Alcaligenaceae</taxon>
        <taxon>Pigmentiphaga</taxon>
    </lineage>
</organism>
<dbReference type="EMBL" id="CP043046">
    <property type="protein sequence ID" value="QEI07511.1"/>
    <property type="molecule type" value="Genomic_DNA"/>
</dbReference>
<dbReference type="AlphaFoldDB" id="A0A5C0B3Y8"/>
<dbReference type="Pfam" id="PF16220">
    <property type="entry name" value="DUF4880"/>
    <property type="match status" value="1"/>
</dbReference>
<dbReference type="Proteomes" id="UP000325161">
    <property type="component" value="Chromosome"/>
</dbReference>
<feature type="domain" description="FecR N-terminal" evidence="3">
    <location>
        <begin position="24"/>
        <end position="65"/>
    </location>
</feature>
<protein>
    <submittedName>
        <fullName evidence="4">DUF4880 domain-containing protein</fullName>
    </submittedName>
</protein>
<feature type="transmembrane region" description="Helical" evidence="1">
    <location>
        <begin position="97"/>
        <end position="114"/>
    </location>
</feature>
<feature type="domain" description="FecR protein" evidence="2">
    <location>
        <begin position="126"/>
        <end position="220"/>
    </location>
</feature>
<keyword evidence="5" id="KW-1185">Reference proteome</keyword>
<keyword evidence="1" id="KW-0812">Transmembrane</keyword>
<accession>A0A5C0B3Y8</accession>
<dbReference type="PANTHER" id="PTHR30273">
    <property type="entry name" value="PERIPLASMIC SIGNAL SENSOR AND SIGMA FACTOR ACTIVATOR FECR-RELATED"/>
    <property type="match status" value="1"/>
</dbReference>
<proteinExistence type="predicted"/>
<evidence type="ECO:0000259" key="2">
    <source>
        <dbReference type="Pfam" id="PF04773"/>
    </source>
</evidence>
<evidence type="ECO:0000313" key="4">
    <source>
        <dbReference type="EMBL" id="QEI07511.1"/>
    </source>
</evidence>
<dbReference type="PANTHER" id="PTHR30273:SF2">
    <property type="entry name" value="PROTEIN FECR"/>
    <property type="match status" value="1"/>
</dbReference>
<evidence type="ECO:0000259" key="3">
    <source>
        <dbReference type="Pfam" id="PF16220"/>
    </source>
</evidence>
<dbReference type="InterPro" id="IPR012373">
    <property type="entry name" value="Ferrdict_sens_TM"/>
</dbReference>
<dbReference type="InterPro" id="IPR032623">
    <property type="entry name" value="FecR_N"/>
</dbReference>
<dbReference type="RefSeq" id="WP_148816558.1">
    <property type="nucleotide sequence ID" value="NZ_CP043046.1"/>
</dbReference>
<sequence>MRQASSPFARSDASSAPVPRQVVEEAAAFFVRLQADADNAALAAQCANWRAAHPHHESAWQRVCGLLQLQPAGAPLFAPAARLALERTASGRERRKLLVYLFAIGGSAALAWSVDAPTRLRTRLADHRTDTGETRELTLADGTLLTLASQTSVNVDVSGPIRSIRLFAGEVMVRTGIDPQRRPLVLTTRFGSVTPIGTRFSVRDTEIEAVRVQLFEGVVELRATPDAAPVLLQAGQQARLTATGPQDINALRAGSDAWTQGTLVAERMPLGECIAELARYRPGIVRCAPSVAPRLISGAFPLQRSDQAFEMIARVLQVQVIYRTRYWVSIEA</sequence>
<evidence type="ECO:0000256" key="1">
    <source>
        <dbReference type="SAM" id="Phobius"/>
    </source>
</evidence>
<dbReference type="PIRSF" id="PIRSF018266">
    <property type="entry name" value="FecR"/>
    <property type="match status" value="1"/>
</dbReference>
<keyword evidence="1" id="KW-0472">Membrane</keyword>
<reference evidence="4 5" key="1">
    <citation type="submission" date="2019-08" db="EMBL/GenBank/DDBJ databases">
        <title>Amphibian skin-associated Pigmentiphaga: genome sequence and occurrence across geography and hosts.</title>
        <authorList>
            <person name="Bletz M.C."/>
            <person name="Bunk B."/>
            <person name="Sproeer C."/>
            <person name="Biwer P."/>
            <person name="Reiter S."/>
            <person name="Rabemananjara F.C.E."/>
            <person name="Schulz S."/>
            <person name="Overmann J."/>
            <person name="Vences M."/>
        </authorList>
    </citation>
    <scope>NUCLEOTIDE SEQUENCE [LARGE SCALE GENOMIC DNA]</scope>
    <source>
        <strain evidence="4 5">Mada1488</strain>
    </source>
</reference>
<keyword evidence="1" id="KW-1133">Transmembrane helix</keyword>
<dbReference type="KEGG" id="pacr:FXN63_17955"/>
<dbReference type="Pfam" id="PF04773">
    <property type="entry name" value="FecR"/>
    <property type="match status" value="1"/>
</dbReference>
<dbReference type="GO" id="GO:0016989">
    <property type="term" value="F:sigma factor antagonist activity"/>
    <property type="evidence" value="ECO:0007669"/>
    <property type="project" value="TreeGrafter"/>
</dbReference>
<evidence type="ECO:0000313" key="5">
    <source>
        <dbReference type="Proteomes" id="UP000325161"/>
    </source>
</evidence>
<dbReference type="InterPro" id="IPR006860">
    <property type="entry name" value="FecR"/>
</dbReference>
<dbReference type="OrthoDB" id="1100567at2"/>
<name>A0A5C0B3Y8_9BURK</name>
<dbReference type="Gene3D" id="2.60.120.1440">
    <property type="match status" value="1"/>
</dbReference>
<gene>
    <name evidence="4" type="ORF">FXN63_17955</name>
</gene>